<accession>H6L3I6</accession>
<feature type="chain" id="PRO_5003603863" evidence="1">
    <location>
        <begin position="21"/>
        <end position="218"/>
    </location>
</feature>
<proteinExistence type="predicted"/>
<dbReference type="STRING" id="984262.SGRA_2205"/>
<feature type="signal peptide" evidence="1">
    <location>
        <begin position="1"/>
        <end position="20"/>
    </location>
</feature>
<keyword evidence="1" id="KW-0732">Signal</keyword>
<keyword evidence="3" id="KW-1185">Reference proteome</keyword>
<dbReference type="EMBL" id="CP002831">
    <property type="protein sequence ID" value="AFC24934.1"/>
    <property type="molecule type" value="Genomic_DNA"/>
</dbReference>
<dbReference type="RefSeq" id="WP_015692550.1">
    <property type="nucleotide sequence ID" value="NC_016940.1"/>
</dbReference>
<organism evidence="2 3">
    <name type="scientific">Saprospira grandis (strain Lewin)</name>
    <dbReference type="NCBI Taxonomy" id="984262"/>
    <lineage>
        <taxon>Bacteria</taxon>
        <taxon>Pseudomonadati</taxon>
        <taxon>Bacteroidota</taxon>
        <taxon>Saprospiria</taxon>
        <taxon>Saprospirales</taxon>
        <taxon>Saprospiraceae</taxon>
        <taxon>Saprospira</taxon>
    </lineage>
</organism>
<dbReference type="KEGG" id="sgn:SGRA_2205"/>
<reference evidence="2 3" key="1">
    <citation type="journal article" date="2012" name="Stand. Genomic Sci.">
        <title>Complete genome sequencing and analysis of Saprospira grandis str. Lewin, a predatory marine bacterium.</title>
        <authorList>
            <person name="Saw J.H."/>
            <person name="Yuryev A."/>
            <person name="Kanbe M."/>
            <person name="Hou S."/>
            <person name="Young A.G."/>
            <person name="Aizawa S."/>
            <person name="Alam M."/>
        </authorList>
    </citation>
    <scope>NUCLEOTIDE SEQUENCE [LARGE SCALE GENOMIC DNA]</scope>
    <source>
        <strain evidence="2 3">Lewin</strain>
    </source>
</reference>
<evidence type="ECO:0000256" key="1">
    <source>
        <dbReference type="SAM" id="SignalP"/>
    </source>
</evidence>
<protein>
    <submittedName>
        <fullName evidence="2">Uncharacterized protein</fullName>
    </submittedName>
</protein>
<dbReference type="Proteomes" id="UP000007519">
    <property type="component" value="Chromosome"/>
</dbReference>
<sequence length="218" mass="24727">MKFIKLLYAVLLLASAPLSAQLSDSLGFLRLEQLLYQRLEQSSFSLEEQQLWDSLCACHFAAGDSLFMANLHPQADKIIRLSPEAQAQLGSLGWPISPGPALGSSFLQGAQRNVGQVQLDEKAQLGRRYRLLHFSSFYHYQGPNPDIHQFKPCSFKLYAGKTGPLRRFWKAAKARREDWENLVLQVYENGVVVISNSHHYIGNSSWMSRDNLFLVPLF</sequence>
<gene>
    <name evidence="2" type="ordered locus">SGRA_2205</name>
</gene>
<evidence type="ECO:0000313" key="2">
    <source>
        <dbReference type="EMBL" id="AFC24934.1"/>
    </source>
</evidence>
<name>H6L3I6_SAPGL</name>
<dbReference type="HOGENOM" id="CLU_1266150_0_0_10"/>
<evidence type="ECO:0000313" key="3">
    <source>
        <dbReference type="Proteomes" id="UP000007519"/>
    </source>
</evidence>
<dbReference type="AlphaFoldDB" id="H6L3I6"/>